<keyword evidence="4 7" id="KW-0808">Transferase</keyword>
<evidence type="ECO:0000256" key="3">
    <source>
        <dbReference type="ARBA" id="ARBA00022519"/>
    </source>
</evidence>
<evidence type="ECO:0000313" key="8">
    <source>
        <dbReference type="Proteomes" id="UP000290244"/>
    </source>
</evidence>
<dbReference type="Proteomes" id="UP000290244">
    <property type="component" value="Chromosome"/>
</dbReference>
<dbReference type="Pfam" id="PF03279">
    <property type="entry name" value="Lip_A_acyltrans"/>
    <property type="match status" value="1"/>
</dbReference>
<dbReference type="RefSeq" id="WP_130602514.1">
    <property type="nucleotide sequence ID" value="NZ_CP034759.1"/>
</dbReference>
<dbReference type="OrthoDB" id="9803456at2"/>
<dbReference type="GO" id="GO:0005886">
    <property type="term" value="C:plasma membrane"/>
    <property type="evidence" value="ECO:0007669"/>
    <property type="project" value="UniProtKB-SubCell"/>
</dbReference>
<dbReference type="GO" id="GO:0016746">
    <property type="term" value="F:acyltransferase activity"/>
    <property type="evidence" value="ECO:0007669"/>
    <property type="project" value="UniProtKB-KW"/>
</dbReference>
<reference evidence="7 8" key="1">
    <citation type="submission" date="2018-12" db="EMBL/GenBank/DDBJ databases">
        <title>Complete genome of Litorilituus sediminis.</title>
        <authorList>
            <person name="Liu A."/>
            <person name="Rong J."/>
        </authorList>
    </citation>
    <scope>NUCLEOTIDE SEQUENCE [LARGE SCALE GENOMIC DNA]</scope>
    <source>
        <strain evidence="7 8">JCM 17549</strain>
    </source>
</reference>
<accession>A0A4P6P815</accession>
<evidence type="ECO:0000256" key="4">
    <source>
        <dbReference type="ARBA" id="ARBA00022679"/>
    </source>
</evidence>
<keyword evidence="8" id="KW-1185">Reference proteome</keyword>
<dbReference type="GO" id="GO:0009247">
    <property type="term" value="P:glycolipid biosynthetic process"/>
    <property type="evidence" value="ECO:0007669"/>
    <property type="project" value="UniProtKB-ARBA"/>
</dbReference>
<gene>
    <name evidence="7" type="ORF">EMK97_12065</name>
</gene>
<name>A0A4P6P815_9GAMM</name>
<evidence type="ECO:0000256" key="5">
    <source>
        <dbReference type="ARBA" id="ARBA00023136"/>
    </source>
</evidence>
<keyword evidence="3" id="KW-0997">Cell inner membrane</keyword>
<evidence type="ECO:0000256" key="2">
    <source>
        <dbReference type="ARBA" id="ARBA00022475"/>
    </source>
</evidence>
<organism evidence="7 8">
    <name type="scientific">Litorilituus sediminis</name>
    <dbReference type="NCBI Taxonomy" id="718192"/>
    <lineage>
        <taxon>Bacteria</taxon>
        <taxon>Pseudomonadati</taxon>
        <taxon>Pseudomonadota</taxon>
        <taxon>Gammaproteobacteria</taxon>
        <taxon>Alteromonadales</taxon>
        <taxon>Colwelliaceae</taxon>
        <taxon>Litorilituus</taxon>
    </lineage>
</organism>
<dbReference type="KEGG" id="lsd:EMK97_12065"/>
<dbReference type="PANTHER" id="PTHR30606">
    <property type="entry name" value="LIPID A BIOSYNTHESIS LAUROYL ACYLTRANSFERASE"/>
    <property type="match status" value="1"/>
</dbReference>
<keyword evidence="6 7" id="KW-0012">Acyltransferase</keyword>
<evidence type="ECO:0000313" key="7">
    <source>
        <dbReference type="EMBL" id="QBG36399.1"/>
    </source>
</evidence>
<dbReference type="CDD" id="cd07984">
    <property type="entry name" value="LPLAT_LABLAT-like"/>
    <property type="match status" value="1"/>
</dbReference>
<keyword evidence="2" id="KW-1003">Cell membrane</keyword>
<dbReference type="AlphaFoldDB" id="A0A4P6P815"/>
<dbReference type="EMBL" id="CP034759">
    <property type="protein sequence ID" value="QBG36399.1"/>
    <property type="molecule type" value="Genomic_DNA"/>
</dbReference>
<dbReference type="InterPro" id="IPR004960">
    <property type="entry name" value="LipA_acyltrans"/>
</dbReference>
<proteinExistence type="predicted"/>
<protein>
    <submittedName>
        <fullName evidence="7">Lipid A biosynthesis acyltransferase</fullName>
    </submittedName>
</protein>
<evidence type="ECO:0000256" key="6">
    <source>
        <dbReference type="ARBA" id="ARBA00023315"/>
    </source>
</evidence>
<evidence type="ECO:0000256" key="1">
    <source>
        <dbReference type="ARBA" id="ARBA00004533"/>
    </source>
</evidence>
<keyword evidence="5" id="KW-0472">Membrane</keyword>
<sequence length="293" mass="33248">MKTSAPATVNEQTWRSKLQTKVIDMILTFIKSRRRTTRATLIRALGKTIFRCAKKTRNRAIKNIANALPELSIAQVSALAEKAYANCAFGVMESFWLEQLEPEIFCDEATLRILQSGQGACIATMHLGCYDAVPVAVQKLANQSVTLTDIPSFIEQGESHYQKGNIIAIDKNSSSAFSELLKSARNNAYISLHSDLWANEVSVDFFGQTTKAPAGVALLSAISKKPLLLGYAVYQEDTRIKVFFETIYQFDAPHPNNREAKTPEQLMQIIHQRFEDIIKQYPEQWYWSYKRWR</sequence>
<comment type="subcellular location">
    <subcellularLocation>
        <location evidence="1">Cell inner membrane</location>
    </subcellularLocation>
</comment>
<dbReference type="PANTHER" id="PTHR30606:SF10">
    <property type="entry name" value="PHOSPHATIDYLINOSITOL MANNOSIDE ACYLTRANSFERASE"/>
    <property type="match status" value="1"/>
</dbReference>